<accession>A0A345ZAP6</accession>
<comment type="subcellular location">
    <subcellularLocation>
        <location evidence="1">Membrane</location>
        <topology evidence="1">Multi-pass membrane protein</topology>
    </subcellularLocation>
</comment>
<dbReference type="SUPFAM" id="SSF103506">
    <property type="entry name" value="Mitochondrial carrier"/>
    <property type="match status" value="1"/>
</dbReference>
<dbReference type="Gene3D" id="1.50.40.10">
    <property type="entry name" value="Mitochondrial carrier domain"/>
    <property type="match status" value="1"/>
</dbReference>
<evidence type="ECO:0000313" key="6">
    <source>
        <dbReference type="EMBL" id="AXK60363.1"/>
    </source>
</evidence>
<evidence type="ECO:0000256" key="2">
    <source>
        <dbReference type="ARBA" id="ARBA00006375"/>
    </source>
</evidence>
<sequence>MNKNVQFFAIFCMVTICIQSAEDRRLQLSENIGISVMADALPSENSHEDQSSEKRPLSLSESIVIGGVVGCLEVAFPGQILVYAMNQKIDKKPFVLSNSYKGFSAHAGGQMPITAMQKVVQVKGSDLLEKWQDRPLSIKQKIAISCCAGIAGAIIDTPCNAVQLFLQKEANAGKNIGDACKELSMKSCFKGFTANALLKEAPFAIAYQTSAPQAIEIAKEYVGDNLFAQAIGGSIVGVATAVGTQPGAVIRNRMSNDPHGVLYTSTLQTVQKIYKEEGAQAFFRGLSARGPRVGIAIPLYVMYGTAMEYIIRKEL</sequence>
<reference evidence="6 7" key="1">
    <citation type="submission" date="2017-12" db="EMBL/GenBank/DDBJ databases">
        <title>Chromulinavorax destructans is a abundant pathogen of dominant heterotrophic picoflagllates.</title>
        <authorList>
            <person name="Deeg C.M."/>
            <person name="Zimmer M."/>
            <person name="Suttle C.A."/>
        </authorList>
    </citation>
    <scope>NUCLEOTIDE SEQUENCE [LARGE SCALE GENOMIC DNA]</scope>
    <source>
        <strain evidence="6 7">SeV1</strain>
    </source>
</reference>
<evidence type="ECO:0008006" key="8">
    <source>
        <dbReference type="Google" id="ProtNLM"/>
    </source>
</evidence>
<gene>
    <name evidence="6" type="ORF">C0J27_01180</name>
</gene>
<protein>
    <recommendedName>
        <fullName evidence="8">Mitochondrial carrier protein</fullName>
    </recommendedName>
</protein>
<evidence type="ECO:0000256" key="3">
    <source>
        <dbReference type="ARBA" id="ARBA00022692"/>
    </source>
</evidence>
<keyword evidence="3" id="KW-0812">Transmembrane</keyword>
<name>A0A345ZAP6_9BACT</name>
<dbReference type="RefSeq" id="WP_115585378.1">
    <property type="nucleotide sequence ID" value="NZ_CP025544.1"/>
</dbReference>
<evidence type="ECO:0000256" key="4">
    <source>
        <dbReference type="ARBA" id="ARBA00022989"/>
    </source>
</evidence>
<organism evidence="6 7">
    <name type="scientific">Candidatus Chromulinivorax destructor</name>
    <dbReference type="NCBI Taxonomy" id="2066483"/>
    <lineage>
        <taxon>Bacteria</taxon>
        <taxon>Candidatus Babelota</taxon>
        <taxon>Candidatus Babeliae</taxon>
        <taxon>Candidatus Babeliales</taxon>
        <taxon>Candidatus Chromulinivoraceae</taxon>
        <taxon>Candidatus Chromulinivorax</taxon>
    </lineage>
</organism>
<evidence type="ECO:0000256" key="1">
    <source>
        <dbReference type="ARBA" id="ARBA00004141"/>
    </source>
</evidence>
<dbReference type="PROSITE" id="PS50920">
    <property type="entry name" value="SOLCAR"/>
    <property type="match status" value="1"/>
</dbReference>
<keyword evidence="4" id="KW-1133">Transmembrane helix</keyword>
<dbReference type="GO" id="GO:0022857">
    <property type="term" value="F:transmembrane transporter activity"/>
    <property type="evidence" value="ECO:0007669"/>
    <property type="project" value="TreeGrafter"/>
</dbReference>
<dbReference type="PANTHER" id="PTHR45678">
    <property type="entry name" value="MITOCHONDRIAL 2-OXODICARBOXYLATE CARRIER 1-RELATED"/>
    <property type="match status" value="1"/>
</dbReference>
<evidence type="ECO:0000256" key="5">
    <source>
        <dbReference type="ARBA" id="ARBA00023136"/>
    </source>
</evidence>
<dbReference type="PANTHER" id="PTHR45678:SF9">
    <property type="entry name" value="CALCIUM-BINDING MITOCHONDRIAL CARRIER PROTEIN ARALAR1"/>
    <property type="match status" value="1"/>
</dbReference>
<dbReference type="GO" id="GO:0016020">
    <property type="term" value="C:membrane"/>
    <property type="evidence" value="ECO:0007669"/>
    <property type="project" value="UniProtKB-SubCell"/>
</dbReference>
<dbReference type="Pfam" id="PF00153">
    <property type="entry name" value="Mito_carr"/>
    <property type="match status" value="1"/>
</dbReference>
<dbReference type="KEGG" id="cdes:C0J27_01180"/>
<keyword evidence="7" id="KW-1185">Reference proteome</keyword>
<evidence type="ECO:0000313" key="7">
    <source>
        <dbReference type="Proteomes" id="UP000254834"/>
    </source>
</evidence>
<dbReference type="InterPro" id="IPR051028">
    <property type="entry name" value="Mito_Solute_Carrier"/>
</dbReference>
<dbReference type="Proteomes" id="UP000254834">
    <property type="component" value="Chromosome"/>
</dbReference>
<dbReference type="AlphaFoldDB" id="A0A345ZAP6"/>
<proteinExistence type="inferred from homology"/>
<dbReference type="EMBL" id="CP025544">
    <property type="protein sequence ID" value="AXK60363.1"/>
    <property type="molecule type" value="Genomic_DNA"/>
</dbReference>
<dbReference type="InterPro" id="IPR018108">
    <property type="entry name" value="MCP_transmembrane"/>
</dbReference>
<keyword evidence="5" id="KW-0472">Membrane</keyword>
<dbReference type="InterPro" id="IPR023395">
    <property type="entry name" value="MCP_dom_sf"/>
</dbReference>
<comment type="similarity">
    <text evidence="2">Belongs to the mitochondrial carrier (TC 2.A.29) family.</text>
</comment>